<dbReference type="SUPFAM" id="SSF52540">
    <property type="entry name" value="P-loop containing nucleoside triphosphate hydrolases"/>
    <property type="match status" value="1"/>
</dbReference>
<dbReference type="Proteomes" id="UP000253772">
    <property type="component" value="Plasmid p1"/>
</dbReference>
<accession>A0A2L0XD21</accession>
<dbReference type="AlphaFoldDB" id="A0A2L0XD21"/>
<organism evidence="2 3">
    <name type="scientific">Cupriavidus metallidurans</name>
    <dbReference type="NCBI Taxonomy" id="119219"/>
    <lineage>
        <taxon>Bacteria</taxon>
        <taxon>Pseudomonadati</taxon>
        <taxon>Pseudomonadota</taxon>
        <taxon>Betaproteobacteria</taxon>
        <taxon>Burkholderiales</taxon>
        <taxon>Burkholderiaceae</taxon>
        <taxon>Cupriavidus</taxon>
    </lineage>
</organism>
<dbReference type="Gene3D" id="1.10.1660.10">
    <property type="match status" value="1"/>
</dbReference>
<evidence type="ECO:0000259" key="1">
    <source>
        <dbReference type="Pfam" id="PF13614"/>
    </source>
</evidence>
<proteinExistence type="predicted"/>
<dbReference type="PANTHER" id="PTHR13696">
    <property type="entry name" value="P-LOOP CONTAINING NUCLEOSIDE TRIPHOSPHATE HYDROLASE"/>
    <property type="match status" value="1"/>
</dbReference>
<dbReference type="CDD" id="cd02042">
    <property type="entry name" value="ParAB_family"/>
    <property type="match status" value="1"/>
</dbReference>
<protein>
    <submittedName>
        <fullName evidence="2">ParA family protein</fullName>
    </submittedName>
</protein>
<dbReference type="OrthoDB" id="5288747at2"/>
<feature type="domain" description="AAA" evidence="1">
    <location>
        <begin position="87"/>
        <end position="286"/>
    </location>
</feature>
<dbReference type="Pfam" id="PF13614">
    <property type="entry name" value="AAA_31"/>
    <property type="match status" value="1"/>
</dbReference>
<evidence type="ECO:0000313" key="3">
    <source>
        <dbReference type="Proteomes" id="UP000253772"/>
    </source>
</evidence>
<name>A0A2L0XD21_9BURK</name>
<keyword evidence="2" id="KW-0614">Plasmid</keyword>
<dbReference type="EMBL" id="CP037902">
    <property type="protein sequence ID" value="QBP14526.1"/>
    <property type="molecule type" value="Genomic_DNA"/>
</dbReference>
<dbReference type="InterPro" id="IPR025669">
    <property type="entry name" value="AAA_dom"/>
</dbReference>
<reference evidence="2 3" key="1">
    <citation type="submission" date="2019-03" db="EMBL/GenBank/DDBJ databases">
        <title>Comparative insights into the high quality Complete genome sequence of highly metal resistant Cupriavidus metallidurans strain BS1 isolated from a gold-copper mine.</title>
        <authorList>
            <person name="Mazhar H.S."/>
            <person name="Rensing C."/>
        </authorList>
    </citation>
    <scope>NUCLEOTIDE SEQUENCE [LARGE SCALE GENOMIC DNA]</scope>
    <source>
        <strain evidence="2 3">BS1</strain>
        <plasmid evidence="2 3">p1</plasmid>
    </source>
</reference>
<dbReference type="PANTHER" id="PTHR13696:SF99">
    <property type="entry name" value="COBYRINIC ACID AC-DIAMIDE SYNTHASE"/>
    <property type="match status" value="1"/>
</dbReference>
<dbReference type="Gene3D" id="3.40.50.300">
    <property type="entry name" value="P-loop containing nucleotide triphosphate hydrolases"/>
    <property type="match status" value="1"/>
</dbReference>
<evidence type="ECO:0000313" key="2">
    <source>
        <dbReference type="EMBL" id="QBP14526.1"/>
    </source>
</evidence>
<dbReference type="InterPro" id="IPR027417">
    <property type="entry name" value="P-loop_NTPase"/>
</dbReference>
<dbReference type="RefSeq" id="WP_017511418.1">
    <property type="nucleotide sequence ID" value="NZ_CP026546.1"/>
</dbReference>
<gene>
    <name evidence="2" type="ORF">DDF84_033025</name>
</gene>
<geneLocation type="plasmid" evidence="2">
    <name>p1</name>
</geneLocation>
<sequence>MTATEVEIDPYPYTDFASLAYPPQFAAEALGVSPQTLKIIERDNDLKISRVPRGSVEVRNYSLNDIFQIARIRRESKHIKGFTRPITISVFVPKGGTAKTTTTCNLAIQFSLMGLKVLVIDNDQQADVSTMMGYDPDLTAEELIDMGIPGDRSINGHIGNLMRVGNFYQPMSLEEVVKKPFGEHGPHLIPAEDSLDDMDSALRSANGSDFRYSLFFEQARTGALPHCNLSSYDVIIMDNAPAGSLLSRNSMVAADFLICPIRMDKFSFRALSRLAFRLGEFAKDFKRAPEIVAIPTMYVRNRPRVERNMASLISLFPGKVTESRLYHSEDYSKSLEDGVPLSLWRTGTENSLGAMREVFEELVARIRAVTEVAK</sequence>
<dbReference type="InterPro" id="IPR050678">
    <property type="entry name" value="DNA_Partitioning_ATPase"/>
</dbReference>